<dbReference type="AlphaFoldDB" id="A0AA42CED9"/>
<name>A0AA42CED9_9PROT</name>
<dbReference type="Proteomes" id="UP001165679">
    <property type="component" value="Unassembled WGS sequence"/>
</dbReference>
<dbReference type="SUPFAM" id="SSF50974">
    <property type="entry name" value="Nitrous oxide reductase, N-terminal domain"/>
    <property type="match status" value="1"/>
</dbReference>
<evidence type="ECO:0000256" key="1">
    <source>
        <dbReference type="ARBA" id="ARBA00022729"/>
    </source>
</evidence>
<dbReference type="RefSeq" id="WP_264713853.1">
    <property type="nucleotide sequence ID" value="NZ_JAPDNT010000006.1"/>
</dbReference>
<dbReference type="InterPro" id="IPR015943">
    <property type="entry name" value="WD40/YVTN_repeat-like_dom_sf"/>
</dbReference>
<dbReference type="InterPro" id="IPR011045">
    <property type="entry name" value="N2O_reductase_N"/>
</dbReference>
<dbReference type="InterPro" id="IPR048433">
    <property type="entry name" value="YNCE-like_beta-prop"/>
</dbReference>
<dbReference type="InterPro" id="IPR051200">
    <property type="entry name" value="Host-pathogen_enzymatic-act"/>
</dbReference>
<gene>
    <name evidence="4" type="ORF">OL599_11305</name>
</gene>
<evidence type="ECO:0000313" key="5">
    <source>
        <dbReference type="Proteomes" id="UP001165679"/>
    </source>
</evidence>
<feature type="chain" id="PRO_5041297098" evidence="2">
    <location>
        <begin position="24"/>
        <end position="316"/>
    </location>
</feature>
<accession>A0AA42CED9</accession>
<feature type="domain" description="YNCE-like beta-propeller" evidence="3">
    <location>
        <begin position="18"/>
        <end position="309"/>
    </location>
</feature>
<reference evidence="4" key="1">
    <citation type="submission" date="2022-09" db="EMBL/GenBank/DDBJ databases">
        <title>Rhodovastum sp. nov. RN2-1 isolated from soil in Seongnam, South Korea.</title>
        <authorList>
            <person name="Le N.T."/>
        </authorList>
    </citation>
    <scope>NUCLEOTIDE SEQUENCE</scope>
    <source>
        <strain evidence="4">RN2-1</strain>
    </source>
</reference>
<feature type="signal peptide" evidence="2">
    <location>
        <begin position="1"/>
        <end position="23"/>
    </location>
</feature>
<reference evidence="4" key="2">
    <citation type="submission" date="2022-10" db="EMBL/GenBank/DDBJ databases">
        <authorList>
            <person name="Trinh H.N."/>
        </authorList>
    </citation>
    <scope>NUCLEOTIDE SEQUENCE</scope>
    <source>
        <strain evidence="4">RN2-1</strain>
    </source>
</reference>
<organism evidence="4 5">
    <name type="scientific">Limobrevibacterium gyesilva</name>
    <dbReference type="NCBI Taxonomy" id="2991712"/>
    <lineage>
        <taxon>Bacteria</taxon>
        <taxon>Pseudomonadati</taxon>
        <taxon>Pseudomonadota</taxon>
        <taxon>Alphaproteobacteria</taxon>
        <taxon>Acetobacterales</taxon>
        <taxon>Acetobacteraceae</taxon>
        <taxon>Limobrevibacterium</taxon>
    </lineage>
</organism>
<comment type="caution">
    <text evidence="4">The sequence shown here is derived from an EMBL/GenBank/DDBJ whole genome shotgun (WGS) entry which is preliminary data.</text>
</comment>
<dbReference type="EMBL" id="JAPDNT010000006">
    <property type="protein sequence ID" value="MCW3475159.1"/>
    <property type="molecule type" value="Genomic_DNA"/>
</dbReference>
<dbReference type="PANTHER" id="PTHR47197">
    <property type="entry name" value="PROTEIN NIRF"/>
    <property type="match status" value="1"/>
</dbReference>
<keyword evidence="5" id="KW-1185">Reference proteome</keyword>
<dbReference type="PANTHER" id="PTHR47197:SF3">
    <property type="entry name" value="DIHYDRO-HEME D1 DEHYDROGENASE"/>
    <property type="match status" value="1"/>
</dbReference>
<evidence type="ECO:0000256" key="2">
    <source>
        <dbReference type="SAM" id="SignalP"/>
    </source>
</evidence>
<dbReference type="Gene3D" id="2.130.10.10">
    <property type="entry name" value="YVTN repeat-like/Quinoprotein amine dehydrogenase"/>
    <property type="match status" value="2"/>
</dbReference>
<sequence length="316" mass="34237">MKPFLGLLTGAVLACGLVTSAWASGAVLVMNSAEASLSVIDMASRKELRRIPVLREPHHVMLTPDGRDLLVGDTVGNELIVLDPATFEVRRRVTMADPYQLGFSPDAKYLVVNGLARNQVDVYEAGTYKLVKRFPLRSMPSHLDFAPDSSAVYVSLQGTGKLAAIDLRRMAVQWTTDVGKAPAGVMWQNGRVLVAIMGSDDIAVVDPATGKVERRIQTGKGAHTLFRSPDKKTIYVNNRIAGTVVALDAATLKSTRSYKLPGGPDDIEFAPDGRVWVTMRFIHKVAVLDPATGQYETIDVGRSPHGIFLNAKATVK</sequence>
<keyword evidence="1 2" id="KW-0732">Signal</keyword>
<evidence type="ECO:0000259" key="3">
    <source>
        <dbReference type="Pfam" id="PF21783"/>
    </source>
</evidence>
<evidence type="ECO:0000313" key="4">
    <source>
        <dbReference type="EMBL" id="MCW3475159.1"/>
    </source>
</evidence>
<dbReference type="PROSITE" id="PS51257">
    <property type="entry name" value="PROKAR_LIPOPROTEIN"/>
    <property type="match status" value="1"/>
</dbReference>
<dbReference type="Pfam" id="PF21783">
    <property type="entry name" value="YNCE"/>
    <property type="match status" value="1"/>
</dbReference>
<protein>
    <submittedName>
        <fullName evidence="4">PQQ-binding-like beta-propeller repeat protein</fullName>
    </submittedName>
</protein>
<proteinExistence type="predicted"/>